<name>A0A286G581_9PROT</name>
<dbReference type="EMBL" id="OCNJ01000001">
    <property type="protein sequence ID" value="SOD90691.1"/>
    <property type="molecule type" value="Genomic_DNA"/>
</dbReference>
<organism evidence="1 2">
    <name type="scientific">Caenispirillum bisanense</name>
    <dbReference type="NCBI Taxonomy" id="414052"/>
    <lineage>
        <taxon>Bacteria</taxon>
        <taxon>Pseudomonadati</taxon>
        <taxon>Pseudomonadota</taxon>
        <taxon>Alphaproteobacteria</taxon>
        <taxon>Rhodospirillales</taxon>
        <taxon>Novispirillaceae</taxon>
        <taxon>Caenispirillum</taxon>
    </lineage>
</organism>
<evidence type="ECO:0000313" key="2">
    <source>
        <dbReference type="Proteomes" id="UP000219621"/>
    </source>
</evidence>
<accession>A0A286G581</accession>
<dbReference type="AlphaFoldDB" id="A0A286G581"/>
<reference evidence="2" key="1">
    <citation type="submission" date="2017-09" db="EMBL/GenBank/DDBJ databases">
        <authorList>
            <person name="Varghese N."/>
            <person name="Submissions S."/>
        </authorList>
    </citation>
    <scope>NUCLEOTIDE SEQUENCE [LARGE SCALE GENOMIC DNA]</scope>
    <source>
        <strain evidence="2">USBA 140</strain>
    </source>
</reference>
<keyword evidence="2" id="KW-1185">Reference proteome</keyword>
<protein>
    <submittedName>
        <fullName evidence="1">Uncharacterized protein</fullName>
    </submittedName>
</protein>
<sequence>MREMFRRSIDGAILCRSCLPASDVTVSAELFADLFPGTWHLVTCGTCGYASPEGDAAVTAGAGEEPPAGSRRSV</sequence>
<dbReference type="Proteomes" id="UP000219621">
    <property type="component" value="Unassembled WGS sequence"/>
</dbReference>
<gene>
    <name evidence="1" type="ORF">SAMN05421508_101627</name>
</gene>
<proteinExistence type="predicted"/>
<evidence type="ECO:0000313" key="1">
    <source>
        <dbReference type="EMBL" id="SOD90691.1"/>
    </source>
</evidence>